<dbReference type="AlphaFoldDB" id="A0AAN5CN29"/>
<proteinExistence type="predicted"/>
<organism evidence="1 2">
    <name type="scientific">Pristionchus mayeri</name>
    <dbReference type="NCBI Taxonomy" id="1317129"/>
    <lineage>
        <taxon>Eukaryota</taxon>
        <taxon>Metazoa</taxon>
        <taxon>Ecdysozoa</taxon>
        <taxon>Nematoda</taxon>
        <taxon>Chromadorea</taxon>
        <taxon>Rhabditida</taxon>
        <taxon>Rhabditina</taxon>
        <taxon>Diplogasteromorpha</taxon>
        <taxon>Diplogasteroidea</taxon>
        <taxon>Neodiplogasteridae</taxon>
        <taxon>Pristionchus</taxon>
    </lineage>
</organism>
<evidence type="ECO:0000313" key="2">
    <source>
        <dbReference type="Proteomes" id="UP001328107"/>
    </source>
</evidence>
<gene>
    <name evidence="1" type="ORF">PMAYCL1PPCAC_17681</name>
</gene>
<protein>
    <recommendedName>
        <fullName evidence="3">RING-type domain-containing protein</fullName>
    </recommendedName>
</protein>
<reference evidence="2" key="1">
    <citation type="submission" date="2022-10" db="EMBL/GenBank/DDBJ databases">
        <title>Genome assembly of Pristionchus species.</title>
        <authorList>
            <person name="Yoshida K."/>
            <person name="Sommer R.J."/>
        </authorList>
    </citation>
    <scope>NUCLEOTIDE SEQUENCE [LARGE SCALE GENOMIC DNA]</scope>
    <source>
        <strain evidence="2">RS5460</strain>
    </source>
</reference>
<evidence type="ECO:0008006" key="3">
    <source>
        <dbReference type="Google" id="ProtNLM"/>
    </source>
</evidence>
<dbReference type="Proteomes" id="UP001328107">
    <property type="component" value="Unassembled WGS sequence"/>
</dbReference>
<name>A0AAN5CN29_9BILA</name>
<evidence type="ECO:0000313" key="1">
    <source>
        <dbReference type="EMBL" id="GMR47486.1"/>
    </source>
</evidence>
<comment type="caution">
    <text evidence="1">The sequence shown here is derived from an EMBL/GenBank/DDBJ whole genome shotgun (WGS) entry which is preliminary data.</text>
</comment>
<keyword evidence="2" id="KW-1185">Reference proteome</keyword>
<dbReference type="EMBL" id="BTRK01000004">
    <property type="protein sequence ID" value="GMR47486.1"/>
    <property type="molecule type" value="Genomic_DNA"/>
</dbReference>
<sequence length="253" mass="28737">MHNEDKSISSRPKWNLSMLSKSMMTRLLAGYLTCHCGFEYNSEKSEVKPVMLGCNHIVCSRCSNPNFLDRLCMATPRCPICHARILWKSDPLSDIEFASFRDKKLHSKCEVCHKLYPADRSRVCSKKFRDKETGEIKECPNMICFDCIRTAISLLISMAQQLDLVTSVGMPDQFTFYTVKITAISSFAWTFAALPAMVGSYAMLHHLSAFISSSTFTSLLRSLRDRLRVCIIEFVRVKSGYGRKITVIIQSLS</sequence>
<feature type="non-terminal residue" evidence="1">
    <location>
        <position position="253"/>
    </location>
</feature>
<accession>A0AAN5CN29</accession>